<gene>
    <name evidence="6" type="ORF">HZF10_05520</name>
</gene>
<evidence type="ECO:0000256" key="3">
    <source>
        <dbReference type="ARBA" id="ARBA00022801"/>
    </source>
</evidence>
<dbReference type="EMBL" id="JACBJI010000002">
    <property type="protein sequence ID" value="NYA70371.1"/>
    <property type="molecule type" value="Genomic_DNA"/>
</dbReference>
<dbReference type="InterPro" id="IPR002884">
    <property type="entry name" value="P_dom"/>
</dbReference>
<keyword evidence="7" id="KW-1185">Reference proteome</keyword>
<dbReference type="GO" id="GO:0004252">
    <property type="term" value="F:serine-type endopeptidase activity"/>
    <property type="evidence" value="ECO:0007669"/>
    <property type="project" value="InterPro"/>
</dbReference>
<dbReference type="InterPro" id="IPR013783">
    <property type="entry name" value="Ig-like_fold"/>
</dbReference>
<accession>A0A7Y8Y0V6</accession>
<evidence type="ECO:0000313" key="6">
    <source>
        <dbReference type="EMBL" id="NYA70371.1"/>
    </source>
</evidence>
<sequence>MKKTLLILALAVTVGQVSAQKSSSWTKVAASKASGLERIRQVAPSEEQNLYQVNTTLLRQTLQGVENRWSGKQGVVIQIPNMDGAMERYQVWENSNFAPELQAQFPEIRAYVGKGLTDPTAVIHFSLSPKGIQTMVMRADRGTEFIEPFTTDRNVYVIFDSKTRRPGRLPLACTTEDVAINDELARNNATALANNGIYKTMRLALSCTGEYTVYHGGQVSDALDAMNATMTRCNGVFENDFALHLNIIANNSAIVYTNAATDPYSPAANMGNWNAELQTNLNTTIGAANYDIGHLFGASGGGGNAGCIGCVCVNATKGRGITSPADAIPEGDNFDIDYVAHEMGHQLGANHTFSMNIEGTGVNVEPGSGSTIMGYAGITGATDVQAHSDDYFTYRSILQVQTNLATKTCPVSTPMSNGAPTVSAGSDYTIPKGTAYKLTGSATDPNGDALTYAWEQNDSATDADTDANSFASPTKVTGPNFRSLPPVSVPVRYMPAFSSVLAGTLSTTWESVNTVARTLNFTLTAWDNVAGGGQTNTDAMVVTVNGTAGPFILTAPTLNQSWVQGTSETITWNVAGTTAAPVNTANVNILFSSDAGATWTTLAANVANDGSETITVPNVTSTSCYIMVEAVGNIFYAVSRSFAVGYIITTTCNTYTNSTSLVIPDGTGANTPGATVSNTIVVPALTGTISDVNVGLNVTHTYPNDLVLGVTHPDATQSLVWNRACAGNNNFNVTLSDGGATFTCVANMTGTFAPSSPLSVFNGKTQGGTWTLSAADFWNEDIGNVNSWFLEICTQTAQLATPSFGLTDFAIYPNPNSGNFTIQFTPTGTKDVSVAVHDLRGRQVFEKKYSNSGIFEQNIQLNQVQSGVYLVTVQEGEHKEVRKIVIN</sequence>
<evidence type="ECO:0000256" key="1">
    <source>
        <dbReference type="ARBA" id="ARBA00022670"/>
    </source>
</evidence>
<dbReference type="InterPro" id="IPR008979">
    <property type="entry name" value="Galactose-bd-like_sf"/>
</dbReference>
<keyword evidence="3" id="KW-0378">Hydrolase</keyword>
<comment type="caution">
    <text evidence="6">The sequence shown here is derived from an EMBL/GenBank/DDBJ whole genome shotgun (WGS) entry which is preliminary data.</text>
</comment>
<evidence type="ECO:0000256" key="2">
    <source>
        <dbReference type="ARBA" id="ARBA00022729"/>
    </source>
</evidence>
<dbReference type="NCBIfam" id="TIGR04183">
    <property type="entry name" value="Por_Secre_tail"/>
    <property type="match status" value="1"/>
</dbReference>
<organism evidence="6 7">
    <name type="scientific">Flavobacterium agri</name>
    <dbReference type="NCBI Taxonomy" id="2743471"/>
    <lineage>
        <taxon>Bacteria</taxon>
        <taxon>Pseudomonadati</taxon>
        <taxon>Bacteroidota</taxon>
        <taxon>Flavobacteriia</taxon>
        <taxon>Flavobacteriales</taxon>
        <taxon>Flavobacteriaceae</taxon>
        <taxon>Flavobacterium</taxon>
    </lineage>
</organism>
<protein>
    <submittedName>
        <fullName evidence="6">T9SS type A sorting domain-containing protein</fullName>
    </submittedName>
</protein>
<feature type="signal peptide" evidence="4">
    <location>
        <begin position="1"/>
        <end position="19"/>
    </location>
</feature>
<dbReference type="InterPro" id="IPR026444">
    <property type="entry name" value="Secre_tail"/>
</dbReference>
<keyword evidence="2 4" id="KW-0732">Signal</keyword>
<dbReference type="SUPFAM" id="SSF55486">
    <property type="entry name" value="Metalloproteases ('zincins'), catalytic domain"/>
    <property type="match status" value="1"/>
</dbReference>
<evidence type="ECO:0000256" key="4">
    <source>
        <dbReference type="SAM" id="SignalP"/>
    </source>
</evidence>
<dbReference type="PROSITE" id="PS51829">
    <property type="entry name" value="P_HOMO_B"/>
    <property type="match status" value="1"/>
</dbReference>
<dbReference type="Pfam" id="PF18962">
    <property type="entry name" value="Por_Secre_tail"/>
    <property type="match status" value="1"/>
</dbReference>
<dbReference type="Gene3D" id="2.60.120.260">
    <property type="entry name" value="Galactose-binding domain-like"/>
    <property type="match status" value="1"/>
</dbReference>
<dbReference type="SUPFAM" id="SSF49785">
    <property type="entry name" value="Galactose-binding domain-like"/>
    <property type="match status" value="1"/>
</dbReference>
<dbReference type="Gene3D" id="2.60.40.10">
    <property type="entry name" value="Immunoglobulins"/>
    <property type="match status" value="1"/>
</dbReference>
<dbReference type="Pfam" id="PF13583">
    <property type="entry name" value="Reprolysin_4"/>
    <property type="match status" value="1"/>
</dbReference>
<dbReference type="GO" id="GO:0008237">
    <property type="term" value="F:metallopeptidase activity"/>
    <property type="evidence" value="ECO:0007669"/>
    <property type="project" value="InterPro"/>
</dbReference>
<keyword evidence="1" id="KW-0645">Protease</keyword>
<dbReference type="Gene3D" id="3.40.390.10">
    <property type="entry name" value="Collagenase (Catalytic Domain)"/>
    <property type="match status" value="1"/>
</dbReference>
<evidence type="ECO:0000313" key="7">
    <source>
        <dbReference type="Proteomes" id="UP000535020"/>
    </source>
</evidence>
<proteinExistence type="predicted"/>
<dbReference type="Pfam" id="PF01483">
    <property type="entry name" value="P_proprotein"/>
    <property type="match status" value="1"/>
</dbReference>
<evidence type="ECO:0000259" key="5">
    <source>
        <dbReference type="PROSITE" id="PS51829"/>
    </source>
</evidence>
<dbReference type="GO" id="GO:0006508">
    <property type="term" value="P:proteolysis"/>
    <property type="evidence" value="ECO:0007669"/>
    <property type="project" value="UniProtKB-KW"/>
</dbReference>
<dbReference type="Proteomes" id="UP000535020">
    <property type="component" value="Unassembled WGS sequence"/>
</dbReference>
<feature type="chain" id="PRO_5031449450" evidence="4">
    <location>
        <begin position="20"/>
        <end position="887"/>
    </location>
</feature>
<dbReference type="RefSeq" id="WP_176005184.1">
    <property type="nucleotide sequence ID" value="NZ_JABWMI010000006.1"/>
</dbReference>
<name>A0A7Y8Y0V6_9FLAO</name>
<reference evidence="6 7" key="1">
    <citation type="submission" date="2020-07" db="EMBL/GenBank/DDBJ databases">
        <authorList>
            <person name="Sun Q."/>
        </authorList>
    </citation>
    <scope>NUCLEOTIDE SEQUENCE [LARGE SCALE GENOMIC DNA]</scope>
    <source>
        <strain evidence="6 7">MAH-1</strain>
    </source>
</reference>
<feature type="domain" description="P/Homo B" evidence="5">
    <location>
        <begin position="643"/>
        <end position="799"/>
    </location>
</feature>
<dbReference type="InterPro" id="IPR024079">
    <property type="entry name" value="MetalloPept_cat_dom_sf"/>
</dbReference>
<dbReference type="AlphaFoldDB" id="A0A7Y8Y0V6"/>